<dbReference type="RefSeq" id="WP_207009694.1">
    <property type="nucleotide sequence ID" value="NZ_CP022295.1"/>
</dbReference>
<accession>A0ABX7PHR4</accession>
<protein>
    <recommendedName>
        <fullName evidence="4">DUF2207 domain-containing protein</fullName>
    </recommendedName>
</protein>
<reference evidence="2 3" key="1">
    <citation type="submission" date="2017-06" db="EMBL/GenBank/DDBJ databases">
        <title>Complete Genome Sequence of the Soil Carbazole-Degrading Bacterium Nocardioides aromaticivorans IC177.</title>
        <authorList>
            <person name="Vejarano F."/>
            <person name="Suzuki-Minakuchi C."/>
            <person name="Ohtsubo Y."/>
            <person name="Tsuda M."/>
            <person name="Okada K."/>
            <person name="Nojiri H."/>
        </authorList>
    </citation>
    <scope>NUCLEOTIDE SEQUENCE [LARGE SCALE GENOMIC DNA]</scope>
    <source>
        <strain evidence="2 3">IC177</strain>
    </source>
</reference>
<organism evidence="2 3">
    <name type="scientific">Nocardioides aromaticivorans</name>
    <dbReference type="NCBI Taxonomy" id="200618"/>
    <lineage>
        <taxon>Bacteria</taxon>
        <taxon>Bacillati</taxon>
        <taxon>Actinomycetota</taxon>
        <taxon>Actinomycetes</taxon>
        <taxon>Propionibacteriales</taxon>
        <taxon>Nocardioidaceae</taxon>
        <taxon>Nocardioides</taxon>
    </lineage>
</organism>
<dbReference type="EMBL" id="CP022295">
    <property type="protein sequence ID" value="QSR25503.1"/>
    <property type="molecule type" value="Genomic_DNA"/>
</dbReference>
<feature type="signal peptide" evidence="1">
    <location>
        <begin position="1"/>
        <end position="24"/>
    </location>
</feature>
<name>A0ABX7PHR4_9ACTN</name>
<evidence type="ECO:0000313" key="2">
    <source>
        <dbReference type="EMBL" id="QSR25503.1"/>
    </source>
</evidence>
<dbReference type="Proteomes" id="UP000662818">
    <property type="component" value="Chromosome"/>
</dbReference>
<sequence>MRRILAVGFFAMMASVLLVPRAGATEYSWRDASGGEDSYIDIRSVTVRNNADGLFIRIWIHPIDWEEFNPVGEYRLTIDTGGTTGPEFRDSTGLPGDGGFQALKGSRAYRASWSTYPYAGRCGRTVVQRWDLERGLIRTLIKPQRGCLFHPARVRINVRTVENGYFAEPDYGGYTVNDPPIVDQFPAPGRFTRWVGYTPR</sequence>
<feature type="chain" id="PRO_5046051858" description="DUF2207 domain-containing protein" evidence="1">
    <location>
        <begin position="25"/>
        <end position="200"/>
    </location>
</feature>
<evidence type="ECO:0008006" key="4">
    <source>
        <dbReference type="Google" id="ProtNLM"/>
    </source>
</evidence>
<evidence type="ECO:0000313" key="3">
    <source>
        <dbReference type="Proteomes" id="UP000662818"/>
    </source>
</evidence>
<proteinExistence type="predicted"/>
<evidence type="ECO:0000256" key="1">
    <source>
        <dbReference type="SAM" id="SignalP"/>
    </source>
</evidence>
<keyword evidence="1" id="KW-0732">Signal</keyword>
<gene>
    <name evidence="2" type="ORF">CFH99_07680</name>
</gene>
<keyword evidence="3" id="KW-1185">Reference proteome</keyword>